<evidence type="ECO:0000313" key="1">
    <source>
        <dbReference type="EMBL" id="REH55402.1"/>
    </source>
</evidence>
<evidence type="ECO:0000313" key="2">
    <source>
        <dbReference type="Proteomes" id="UP000256269"/>
    </source>
</evidence>
<dbReference type="EMBL" id="QUNO01000001">
    <property type="protein sequence ID" value="REH55402.1"/>
    <property type="molecule type" value="Genomic_DNA"/>
</dbReference>
<proteinExistence type="predicted"/>
<protein>
    <recommendedName>
        <fullName evidence="3">Transcriptional regulator, AbiEi antitoxin, Type IV TA system</fullName>
    </recommendedName>
</protein>
<accession>A0A3E0I9J6</accession>
<evidence type="ECO:0008006" key="3">
    <source>
        <dbReference type="Google" id="ProtNLM"/>
    </source>
</evidence>
<sequence>MASRARMPIIGRVTRHNTLDDGRLLALFPDAVACWTDLVRLGVDQSLPARRCRPGGGWTRLLTGVYLLTGGAPNRRQMVRAALLRAGPNAVITGVEAARRHGVRRVPAEGPVHVLVEPDSRLGSQSFMLVERSKRRWSTTVVDGIPLVSAARALVDAARREGRLDVVRSMIADGLQRNVCTIAGLTTELAHLRLRGSALPRMVLTEVDDGVRSAAEAWARRLVLRSRLPAPAWNVELRDEQGRSLAVVDAWWEDVGLAWEIDSREFHLAPADHERTTRRHSALTAAGVLVVHTVPSRLHKDPAGVLRDLCGAYDSAVTRSARVSGAHS</sequence>
<reference evidence="1 2" key="1">
    <citation type="submission" date="2018-08" db="EMBL/GenBank/DDBJ databases">
        <title>Genomic Encyclopedia of Archaeal and Bacterial Type Strains, Phase II (KMG-II): from individual species to whole genera.</title>
        <authorList>
            <person name="Goeker M."/>
        </authorList>
    </citation>
    <scope>NUCLEOTIDE SEQUENCE [LARGE SCALE GENOMIC DNA]</scope>
    <source>
        <strain evidence="1 2">DSM 45791</strain>
    </source>
</reference>
<dbReference type="Proteomes" id="UP000256269">
    <property type="component" value="Unassembled WGS sequence"/>
</dbReference>
<comment type="caution">
    <text evidence="1">The sequence shown here is derived from an EMBL/GenBank/DDBJ whole genome shotgun (WGS) entry which is preliminary data.</text>
</comment>
<name>A0A3E0I9J6_9PSEU</name>
<dbReference type="AlphaFoldDB" id="A0A3E0I9J6"/>
<organism evidence="1 2">
    <name type="scientific">Kutzneria buriramensis</name>
    <dbReference type="NCBI Taxonomy" id="1045776"/>
    <lineage>
        <taxon>Bacteria</taxon>
        <taxon>Bacillati</taxon>
        <taxon>Actinomycetota</taxon>
        <taxon>Actinomycetes</taxon>
        <taxon>Pseudonocardiales</taxon>
        <taxon>Pseudonocardiaceae</taxon>
        <taxon>Kutzneria</taxon>
    </lineage>
</organism>
<keyword evidence="2" id="KW-1185">Reference proteome</keyword>
<gene>
    <name evidence="1" type="ORF">BCF44_101422</name>
</gene>